<dbReference type="EMBL" id="JAVRQU010000016">
    <property type="protein sequence ID" value="KAK5694036.1"/>
    <property type="molecule type" value="Genomic_DNA"/>
</dbReference>
<sequence>MAFTTTEEDKATMLRLGQSIITTSHAVPREPRTMPAPRVENVPLFARPFAPEVRITPPAYTTAPSTTSTSTGTTPMLTERNLNVPVAASVPSLKEETRDLLASPALTTSSAPTKSAGPALFGGEDRLKEAREFAQATSHGKLIPAHIQSKGGLRRTAARDTLTATRPFPSSIASSTMANAPVSAWQGFGSGGAALHNRPPVSSLNTPRATPSSPASTFLSTTTPNTSTNKIFTAPVMPTSNNTMDTSIEKPKPLFSFEDAVDSTPKAKTAPHLLAKAVKDALKLSLASNSSVKPTAEIAAPKQTVTAEKTVAPGTEKPVPAPKPDAFPKSTTAAIPHTEAKIENTTPTAAPAATFAVAEKPIATAPTPVAAPTPQVQPKPAVAKDDGTKTNPIVIKDGSSASVKSDISLEAFTAMQQQMADLRTENAELKQSFDNLENVHRDLSLKIEEVISYEQKRKFLGTDQAKVPYNIQLTFPDGNTLGLQVTRETRIGGVIRSACTHKQLLPSKTKNPRLYFNGTDVGHMVMCGEAGIFGGAKTALGYDGAPAVAIVEETEESDEEL</sequence>
<comment type="caution">
    <text evidence="3">The sequence shown here is derived from an EMBL/GenBank/DDBJ whole genome shotgun (WGS) entry which is preliminary data.</text>
</comment>
<feature type="compositionally biased region" description="Polar residues" evidence="2">
    <location>
        <begin position="202"/>
        <end position="215"/>
    </location>
</feature>
<feature type="region of interest" description="Disordered" evidence="2">
    <location>
        <begin position="304"/>
        <end position="328"/>
    </location>
</feature>
<feature type="compositionally biased region" description="Low complexity" evidence="2">
    <location>
        <begin position="56"/>
        <end position="75"/>
    </location>
</feature>
<gene>
    <name evidence="3" type="ORF">LTR97_009654</name>
</gene>
<proteinExistence type="predicted"/>
<protein>
    <submittedName>
        <fullName evidence="3">Uncharacterized protein</fullName>
    </submittedName>
</protein>
<name>A0AAN7ZRS4_9PEZI</name>
<feature type="compositionally biased region" description="Low complexity" evidence="2">
    <location>
        <begin position="216"/>
        <end position="228"/>
    </location>
</feature>
<feature type="region of interest" description="Disordered" evidence="2">
    <location>
        <begin position="56"/>
        <end position="76"/>
    </location>
</feature>
<feature type="region of interest" description="Disordered" evidence="2">
    <location>
        <begin position="202"/>
        <end position="243"/>
    </location>
</feature>
<keyword evidence="1" id="KW-0175">Coiled coil</keyword>
<feature type="coiled-coil region" evidence="1">
    <location>
        <begin position="412"/>
        <end position="446"/>
    </location>
</feature>
<reference evidence="3" key="1">
    <citation type="submission" date="2023-08" db="EMBL/GenBank/DDBJ databases">
        <title>Black Yeasts Isolated from many extreme environments.</title>
        <authorList>
            <person name="Coleine C."/>
            <person name="Stajich J.E."/>
            <person name="Selbmann L."/>
        </authorList>
    </citation>
    <scope>NUCLEOTIDE SEQUENCE</scope>
    <source>
        <strain evidence="3">CCFEE 5810</strain>
    </source>
</reference>
<feature type="region of interest" description="Disordered" evidence="2">
    <location>
        <begin position="366"/>
        <end position="396"/>
    </location>
</feature>
<evidence type="ECO:0000313" key="3">
    <source>
        <dbReference type="EMBL" id="KAK5694036.1"/>
    </source>
</evidence>
<dbReference type="Proteomes" id="UP001310594">
    <property type="component" value="Unassembled WGS sequence"/>
</dbReference>
<evidence type="ECO:0000313" key="4">
    <source>
        <dbReference type="Proteomes" id="UP001310594"/>
    </source>
</evidence>
<accession>A0AAN7ZRS4</accession>
<evidence type="ECO:0000256" key="2">
    <source>
        <dbReference type="SAM" id="MobiDB-lite"/>
    </source>
</evidence>
<evidence type="ECO:0000256" key="1">
    <source>
        <dbReference type="SAM" id="Coils"/>
    </source>
</evidence>
<dbReference type="AlphaFoldDB" id="A0AAN7ZRS4"/>
<organism evidence="3 4">
    <name type="scientific">Elasticomyces elasticus</name>
    <dbReference type="NCBI Taxonomy" id="574655"/>
    <lineage>
        <taxon>Eukaryota</taxon>
        <taxon>Fungi</taxon>
        <taxon>Dikarya</taxon>
        <taxon>Ascomycota</taxon>
        <taxon>Pezizomycotina</taxon>
        <taxon>Dothideomycetes</taxon>
        <taxon>Dothideomycetidae</taxon>
        <taxon>Mycosphaerellales</taxon>
        <taxon>Teratosphaeriaceae</taxon>
        <taxon>Elasticomyces</taxon>
    </lineage>
</organism>